<dbReference type="GO" id="GO:0004222">
    <property type="term" value="F:metalloendopeptidase activity"/>
    <property type="evidence" value="ECO:0007669"/>
    <property type="project" value="InterPro"/>
</dbReference>
<gene>
    <name evidence="3" type="ORF">SAMN04487996_12041</name>
</gene>
<dbReference type="NCBIfam" id="TIGR04183">
    <property type="entry name" value="Por_Secre_tail"/>
    <property type="match status" value="1"/>
</dbReference>
<dbReference type="PROSITE" id="PS50853">
    <property type="entry name" value="FN3"/>
    <property type="match status" value="1"/>
</dbReference>
<feature type="domain" description="Peptidase M12B" evidence="1">
    <location>
        <begin position="68"/>
        <end position="239"/>
    </location>
</feature>
<evidence type="ECO:0000259" key="1">
    <source>
        <dbReference type="PROSITE" id="PS50215"/>
    </source>
</evidence>
<dbReference type="GO" id="GO:0006508">
    <property type="term" value="P:proteolysis"/>
    <property type="evidence" value="ECO:0007669"/>
    <property type="project" value="InterPro"/>
</dbReference>
<name>A0A1G7VCZ9_9BACT</name>
<dbReference type="SUPFAM" id="SSF49265">
    <property type="entry name" value="Fibronectin type III"/>
    <property type="match status" value="2"/>
</dbReference>
<dbReference type="InterPro" id="IPR026444">
    <property type="entry name" value="Secre_tail"/>
</dbReference>
<dbReference type="SUPFAM" id="SSF55486">
    <property type="entry name" value="Metalloproteases ('zincins'), catalytic domain"/>
    <property type="match status" value="1"/>
</dbReference>
<proteinExistence type="predicted"/>
<dbReference type="InterPro" id="IPR036116">
    <property type="entry name" value="FN3_sf"/>
</dbReference>
<dbReference type="OrthoDB" id="1522095at2"/>
<dbReference type="InterPro" id="IPR001590">
    <property type="entry name" value="Peptidase_M12B"/>
</dbReference>
<evidence type="ECO:0000259" key="2">
    <source>
        <dbReference type="PROSITE" id="PS50853"/>
    </source>
</evidence>
<dbReference type="EMBL" id="FNAN01000020">
    <property type="protein sequence ID" value="SDG57686.1"/>
    <property type="molecule type" value="Genomic_DNA"/>
</dbReference>
<dbReference type="Gene3D" id="2.60.40.10">
    <property type="entry name" value="Immunoglobulins"/>
    <property type="match status" value="2"/>
</dbReference>
<dbReference type="PROSITE" id="PS50215">
    <property type="entry name" value="ADAM_MEPRO"/>
    <property type="match status" value="1"/>
</dbReference>
<dbReference type="InterPro" id="IPR003961">
    <property type="entry name" value="FN3_dom"/>
</dbReference>
<protein>
    <submittedName>
        <fullName evidence="3">Por secretion system C-terminal sorting domain-containing protein</fullName>
    </submittedName>
</protein>
<sequence>MNGLTFTSDGIKFFLILLLSCGSAFSQEKPIVCGTKSSDAPPAAIRLINELPAIMAKQNARTTAGETTICRISVDIDSDTYVKYERDTAAIIHKVIENIEKASKFFEREANIRLVVTGIRIFKDGGPDPYAGHSDISNLINILSNRNISDFNFDKRLYLYTKQVTGGFSGLAWIGGAYNVSPLESVGTIQHELAHNFGSLHTNSCDWPGGPLDYCGGVEGNCYDKSSEINTMGSMMSQCGSGRQPLHPMVAAVIRQHAEITFAKILSTPQPVTLAGDITAIKGDFYAWPASVSAQSYEFSYSTNVNFSGELIQSTLVNGVSLLKQTLGTDYFVRVRAVNSFGTSNWSNTIKIKIDPDQPDVPLILSPATNSFFPSQQAVTLSFSSVPGATSYRIQVAGLADFEFSNPTDQIISGNTFDYAPYLGGYKWRVKAIQGGKTGKWSETGYFSANPRLNLIGLFLPIPNNLTNAPRTLPVAYSPSVYNSNTTITIADNPGFTNPLFQRNYRPFSEIADVFKTLPANKLLFLRVQERSTDLINYPDRDLVDFVVQFTTGNGVVPAGLTFLSEKNQQVFGRSNPKIAVSKDHIWLGVIDAGFIKLDQKTLTYQAFNRVNTDGLLGVGLENAVHTDDDLNIHVLNAGNQGVYRKVKLANEMPSSGASVTQISFWSYIQGYNPQNNVFWTNQVIFKETPTGWTALRQVADNQYIKDIRFYNNKAWIIVVNTSPVYNSEILVMDLNDHNQIYTINPSTSPAIANFIEQIEIQSDGKMWLRQTDINSNQNSIAHFNGSTWSVFNNGNAPFGSRISGLSLSQVGTPYILASGSETQVYKFNNITWIKVGNALPYQNFGGDLWTDKNESFWISNQFGLSRLASEAALPVTLVNFRAAPEGNAVALHWEVTDQVDMSKYVIEHSTDAKRYQAIGETPALDTAFYSLTHYNPAPGINYYRLKSIETDADFAYSKAIAVNLSNVEDMVFYPNPVSNQLQVKVRPDLIGQPGRIEVFAADGKRIYGKEIGKFQDQEHIDVSNLAAGSYLIRIENKTEASGSVVQVVR</sequence>
<dbReference type="STRING" id="659014.SAMN04487996_12041"/>
<dbReference type="Pfam" id="PF13688">
    <property type="entry name" value="Reprolysin_5"/>
    <property type="match status" value="1"/>
</dbReference>
<dbReference type="InterPro" id="IPR013783">
    <property type="entry name" value="Ig-like_fold"/>
</dbReference>
<feature type="domain" description="Fibronectin type-III" evidence="2">
    <location>
        <begin position="268"/>
        <end position="357"/>
    </location>
</feature>
<organism evidence="3 4">
    <name type="scientific">Dyadobacter soli</name>
    <dbReference type="NCBI Taxonomy" id="659014"/>
    <lineage>
        <taxon>Bacteria</taxon>
        <taxon>Pseudomonadati</taxon>
        <taxon>Bacteroidota</taxon>
        <taxon>Cytophagia</taxon>
        <taxon>Cytophagales</taxon>
        <taxon>Spirosomataceae</taxon>
        <taxon>Dyadobacter</taxon>
    </lineage>
</organism>
<dbReference type="InterPro" id="IPR024079">
    <property type="entry name" value="MetalloPept_cat_dom_sf"/>
</dbReference>
<evidence type="ECO:0000313" key="4">
    <source>
        <dbReference type="Proteomes" id="UP000198748"/>
    </source>
</evidence>
<dbReference type="AlphaFoldDB" id="A0A1G7VCZ9"/>
<dbReference type="Gene3D" id="3.40.390.10">
    <property type="entry name" value="Collagenase (Catalytic Domain)"/>
    <property type="match status" value="1"/>
</dbReference>
<dbReference type="Proteomes" id="UP000198748">
    <property type="component" value="Unassembled WGS sequence"/>
</dbReference>
<accession>A0A1G7VCZ9</accession>
<dbReference type="RefSeq" id="WP_090156415.1">
    <property type="nucleotide sequence ID" value="NZ_FNAN01000020.1"/>
</dbReference>
<keyword evidence="4" id="KW-1185">Reference proteome</keyword>
<reference evidence="4" key="1">
    <citation type="submission" date="2016-10" db="EMBL/GenBank/DDBJ databases">
        <authorList>
            <person name="Varghese N."/>
            <person name="Submissions S."/>
        </authorList>
    </citation>
    <scope>NUCLEOTIDE SEQUENCE [LARGE SCALE GENOMIC DNA]</scope>
    <source>
        <strain evidence="4">DSM 25329</strain>
    </source>
</reference>
<dbReference type="Pfam" id="PF18962">
    <property type="entry name" value="Por_Secre_tail"/>
    <property type="match status" value="1"/>
</dbReference>
<evidence type="ECO:0000313" key="3">
    <source>
        <dbReference type="EMBL" id="SDG57686.1"/>
    </source>
</evidence>
<dbReference type="CDD" id="cd00063">
    <property type="entry name" value="FN3"/>
    <property type="match status" value="1"/>
</dbReference>